<protein>
    <submittedName>
        <fullName evidence="1">Uncharacterized protein</fullName>
    </submittedName>
</protein>
<evidence type="ECO:0000313" key="2">
    <source>
        <dbReference type="Proteomes" id="UP000828390"/>
    </source>
</evidence>
<comment type="caution">
    <text evidence="1">The sequence shown here is derived from an EMBL/GenBank/DDBJ whole genome shotgun (WGS) entry which is preliminary data.</text>
</comment>
<organism evidence="1 2">
    <name type="scientific">Dreissena polymorpha</name>
    <name type="common">Zebra mussel</name>
    <name type="synonym">Mytilus polymorpha</name>
    <dbReference type="NCBI Taxonomy" id="45954"/>
    <lineage>
        <taxon>Eukaryota</taxon>
        <taxon>Metazoa</taxon>
        <taxon>Spiralia</taxon>
        <taxon>Lophotrochozoa</taxon>
        <taxon>Mollusca</taxon>
        <taxon>Bivalvia</taxon>
        <taxon>Autobranchia</taxon>
        <taxon>Heteroconchia</taxon>
        <taxon>Euheterodonta</taxon>
        <taxon>Imparidentia</taxon>
        <taxon>Neoheterodontei</taxon>
        <taxon>Myida</taxon>
        <taxon>Dreissenoidea</taxon>
        <taxon>Dreissenidae</taxon>
        <taxon>Dreissena</taxon>
    </lineage>
</organism>
<name>A0A9D4EL03_DREPO</name>
<keyword evidence="2" id="KW-1185">Reference proteome</keyword>
<proteinExistence type="predicted"/>
<dbReference type="AlphaFoldDB" id="A0A9D4EL03"/>
<dbReference type="EMBL" id="JAIWYP010000008">
    <property type="protein sequence ID" value="KAH3781583.1"/>
    <property type="molecule type" value="Genomic_DNA"/>
</dbReference>
<reference evidence="1" key="1">
    <citation type="journal article" date="2019" name="bioRxiv">
        <title>The Genome of the Zebra Mussel, Dreissena polymorpha: A Resource for Invasive Species Research.</title>
        <authorList>
            <person name="McCartney M.A."/>
            <person name="Auch B."/>
            <person name="Kono T."/>
            <person name="Mallez S."/>
            <person name="Zhang Y."/>
            <person name="Obille A."/>
            <person name="Becker A."/>
            <person name="Abrahante J.E."/>
            <person name="Garbe J."/>
            <person name="Badalamenti J.P."/>
            <person name="Herman A."/>
            <person name="Mangelson H."/>
            <person name="Liachko I."/>
            <person name="Sullivan S."/>
            <person name="Sone E.D."/>
            <person name="Koren S."/>
            <person name="Silverstein K.A.T."/>
            <person name="Beckman K.B."/>
            <person name="Gohl D.M."/>
        </authorList>
    </citation>
    <scope>NUCLEOTIDE SEQUENCE</scope>
    <source>
        <strain evidence="1">Duluth1</strain>
        <tissue evidence="1">Whole animal</tissue>
    </source>
</reference>
<accession>A0A9D4EL03</accession>
<dbReference type="Proteomes" id="UP000828390">
    <property type="component" value="Unassembled WGS sequence"/>
</dbReference>
<reference evidence="1" key="2">
    <citation type="submission" date="2020-11" db="EMBL/GenBank/DDBJ databases">
        <authorList>
            <person name="McCartney M.A."/>
            <person name="Auch B."/>
            <person name="Kono T."/>
            <person name="Mallez S."/>
            <person name="Becker A."/>
            <person name="Gohl D.M."/>
            <person name="Silverstein K.A.T."/>
            <person name="Koren S."/>
            <person name="Bechman K.B."/>
            <person name="Herman A."/>
            <person name="Abrahante J.E."/>
            <person name="Garbe J."/>
        </authorList>
    </citation>
    <scope>NUCLEOTIDE SEQUENCE</scope>
    <source>
        <strain evidence="1">Duluth1</strain>
        <tissue evidence="1">Whole animal</tissue>
    </source>
</reference>
<gene>
    <name evidence="1" type="ORF">DPMN_159482</name>
</gene>
<evidence type="ECO:0000313" key="1">
    <source>
        <dbReference type="EMBL" id="KAH3781583.1"/>
    </source>
</evidence>
<sequence>MKTTVIPDVPWLNLDHSHFIIVDDDEREGLVGSLRCRIEAHFRKQFGTKKRLIQTMSMGGKDKHLSLTG</sequence>